<dbReference type="Proteomes" id="UP000596092">
    <property type="component" value="Chromosome"/>
</dbReference>
<dbReference type="Pfam" id="PF11066">
    <property type="entry name" value="DUF2867"/>
    <property type="match status" value="1"/>
</dbReference>
<accession>A0A7T5VDC1</accession>
<dbReference type="SUPFAM" id="SSF51735">
    <property type="entry name" value="NAD(P)-binding Rossmann-fold domains"/>
    <property type="match status" value="1"/>
</dbReference>
<evidence type="ECO:0000313" key="3">
    <source>
        <dbReference type="Proteomes" id="UP000596092"/>
    </source>
</evidence>
<dbReference type="GO" id="GO:0004029">
    <property type="term" value="F:aldehyde dehydrogenase (NAD+) activity"/>
    <property type="evidence" value="ECO:0007669"/>
    <property type="project" value="TreeGrafter"/>
</dbReference>
<dbReference type="KEGG" id="dog:HP555_07975"/>
<dbReference type="AlphaFoldDB" id="A0A7T5VDC1"/>
<dbReference type="Gene3D" id="3.40.50.720">
    <property type="entry name" value="NAD(P)-binding Rossmann-like Domain"/>
    <property type="match status" value="1"/>
</dbReference>
<reference evidence="2 3" key="1">
    <citation type="submission" date="2020-05" db="EMBL/GenBank/DDBJ databases">
        <title>Complete genome of Desulfobulbus oligotrophicus.</title>
        <authorList>
            <person name="Podar M."/>
        </authorList>
    </citation>
    <scope>NUCLEOTIDE SEQUENCE [LARGE SCALE GENOMIC DNA]</scope>
    <source>
        <strain evidence="2 3">Prop6</strain>
    </source>
</reference>
<dbReference type="Pfam" id="PF13460">
    <property type="entry name" value="NAD_binding_10"/>
    <property type="match status" value="1"/>
</dbReference>
<dbReference type="PANTHER" id="PTHR48079:SF6">
    <property type="entry name" value="NAD(P)-BINDING DOMAIN-CONTAINING PROTEIN-RELATED"/>
    <property type="match status" value="1"/>
</dbReference>
<dbReference type="InterPro" id="IPR036291">
    <property type="entry name" value="NAD(P)-bd_dom_sf"/>
</dbReference>
<keyword evidence="3" id="KW-1185">Reference proteome</keyword>
<dbReference type="RefSeq" id="WP_199261302.1">
    <property type="nucleotide sequence ID" value="NZ_CP054140.1"/>
</dbReference>
<gene>
    <name evidence="2" type="ORF">HP555_07975</name>
</gene>
<dbReference type="GO" id="GO:0005737">
    <property type="term" value="C:cytoplasm"/>
    <property type="evidence" value="ECO:0007669"/>
    <property type="project" value="TreeGrafter"/>
</dbReference>
<dbReference type="PANTHER" id="PTHR48079">
    <property type="entry name" value="PROTEIN YEEZ"/>
    <property type="match status" value="1"/>
</dbReference>
<feature type="domain" description="NAD(P)-binding" evidence="1">
    <location>
        <begin position="9"/>
        <end position="118"/>
    </location>
</feature>
<sequence length="482" mass="54228">MKRTVLLTGATGYIGRRFEKILRTRPDIHLRLLVRHVQKFTQHPSSDVDIIEGDTLSLPILQHALTGVHTAVYLVQPVEENRRLSHLNQISATHFLRACLTQGVKKIIYLSGLEAHGSGSSQIPSHTVTGKILSSRPDRIRTLWLRTGIIIGSGSHSFEILHDLVKKTPAMVMPRWAATKTRCIGVEDVIAYLNAALDVTPDENVTVNIGLPQITFLEMLRQAAQVMGIRCRLLPGFPSAPRLSSSLLMLLTRVSYQRAAALIKALQAKAVDENTSANQYFPQIRLHPFPETIRQALDEVHKDHVLSRWCDSTPGPVCDIDKPLTTNRKIFYDVRTISITGIAPEQVFAIVTRIGGKNGWFSYSFLWNLRGWLDKIVGGYGVNRGRRKICDLRIGDALDFWKVADLIPDKRLLLVAQLKLPGKGWLEFDIQQETLRQTAGFVPNGLMGYLYWYAVLPFHNLVFPRLCQQIATRALKRQTSLS</sequence>
<name>A0A7T5VDC1_9BACT</name>
<dbReference type="EMBL" id="CP054140">
    <property type="protein sequence ID" value="QQG65804.1"/>
    <property type="molecule type" value="Genomic_DNA"/>
</dbReference>
<evidence type="ECO:0000313" key="2">
    <source>
        <dbReference type="EMBL" id="QQG65804.1"/>
    </source>
</evidence>
<protein>
    <submittedName>
        <fullName evidence="2">SDR family oxidoreductase</fullName>
    </submittedName>
</protein>
<dbReference type="InterPro" id="IPR051783">
    <property type="entry name" value="NAD(P)-dependent_oxidoreduct"/>
</dbReference>
<dbReference type="InterPro" id="IPR021295">
    <property type="entry name" value="DUF2867"/>
</dbReference>
<organism evidence="2 3">
    <name type="scientific">Desulfobulbus oligotrophicus</name>
    <dbReference type="NCBI Taxonomy" id="1909699"/>
    <lineage>
        <taxon>Bacteria</taxon>
        <taxon>Pseudomonadati</taxon>
        <taxon>Thermodesulfobacteriota</taxon>
        <taxon>Desulfobulbia</taxon>
        <taxon>Desulfobulbales</taxon>
        <taxon>Desulfobulbaceae</taxon>
        <taxon>Desulfobulbus</taxon>
    </lineage>
</organism>
<evidence type="ECO:0000259" key="1">
    <source>
        <dbReference type="Pfam" id="PF13460"/>
    </source>
</evidence>
<dbReference type="InterPro" id="IPR016040">
    <property type="entry name" value="NAD(P)-bd_dom"/>
</dbReference>
<proteinExistence type="predicted"/>